<dbReference type="EMBL" id="JABKKJ010000003">
    <property type="protein sequence ID" value="NPE24598.1"/>
    <property type="molecule type" value="Genomic_DNA"/>
</dbReference>
<gene>
    <name evidence="1" type="ORF">HPS54_03550</name>
</gene>
<evidence type="ECO:0000313" key="2">
    <source>
        <dbReference type="Proteomes" id="UP000820977"/>
    </source>
</evidence>
<dbReference type="Proteomes" id="UP000820977">
    <property type="component" value="Unassembled WGS sequence"/>
</dbReference>
<proteinExistence type="predicted"/>
<name>A0ABX2AZZ0_9BACT</name>
<dbReference type="PROSITE" id="PS51257">
    <property type="entry name" value="PROKAR_LIPOPROTEIN"/>
    <property type="match status" value="1"/>
</dbReference>
<organism evidence="1 2">
    <name type="scientific">Xylanibacter caecicola</name>
    <dbReference type="NCBI Taxonomy" id="2736294"/>
    <lineage>
        <taxon>Bacteria</taxon>
        <taxon>Pseudomonadati</taxon>
        <taxon>Bacteroidota</taxon>
        <taxon>Bacteroidia</taxon>
        <taxon>Bacteroidales</taxon>
        <taxon>Prevotellaceae</taxon>
        <taxon>Xylanibacter</taxon>
    </lineage>
</organism>
<evidence type="ECO:0000313" key="1">
    <source>
        <dbReference type="EMBL" id="NPE24598.1"/>
    </source>
</evidence>
<keyword evidence="2" id="KW-1185">Reference proteome</keyword>
<protein>
    <submittedName>
        <fullName evidence="1">Copper resistance protein NlpE</fullName>
    </submittedName>
</protein>
<dbReference type="InterPro" id="IPR007298">
    <property type="entry name" value="Cu-R_lipoprotein_NlpE"/>
</dbReference>
<dbReference type="RefSeq" id="WP_172344094.1">
    <property type="nucleotide sequence ID" value="NZ_CASYYZ010000010.1"/>
</dbReference>
<dbReference type="Gene3D" id="2.40.128.640">
    <property type="match status" value="1"/>
</dbReference>
<sequence>MKGIYLLTVITAIAVAGCDGKRKENGCKKEIITTVTKTGNSKNKIADFYGTYKGTLPCADCGGIRTTLKINNDTTYELISEYIGMKDGIFEECGVYRIISGNIIELTTPSSGEKTYYKIIDSGVALSDSTGKTANGKLAKHYILKRH</sequence>
<comment type="caution">
    <text evidence="1">The sequence shown here is derived from an EMBL/GenBank/DDBJ whole genome shotgun (WGS) entry which is preliminary data.</text>
</comment>
<dbReference type="Pfam" id="PF04170">
    <property type="entry name" value="NlpE"/>
    <property type="match status" value="1"/>
</dbReference>
<reference evidence="1 2" key="1">
    <citation type="submission" date="2020-05" db="EMBL/GenBank/DDBJ databases">
        <title>Distinct polysaccharide utilization as determinants for interspecies competition between intestinal Prevotella spp.</title>
        <authorList>
            <person name="Galvez E.J.C."/>
            <person name="Iljazovic A."/>
            <person name="Strowig T."/>
        </authorList>
    </citation>
    <scope>NUCLEOTIDE SEQUENCE [LARGE SCALE GENOMIC DNA]</scope>
    <source>
        <strain evidence="1 2">PCHR</strain>
    </source>
</reference>
<accession>A0ABX2AZZ0</accession>